<dbReference type="AlphaFoldDB" id="A0A1I7Y8T0"/>
<dbReference type="Proteomes" id="UP000095287">
    <property type="component" value="Unplaced"/>
</dbReference>
<reference evidence="4" key="1">
    <citation type="submission" date="2016-11" db="UniProtKB">
        <authorList>
            <consortium name="WormBaseParasite"/>
        </authorList>
    </citation>
    <scope>IDENTIFICATION</scope>
</reference>
<keyword evidence="2" id="KW-0732">Signal</keyword>
<evidence type="ECO:0000256" key="1">
    <source>
        <dbReference type="SAM" id="MobiDB-lite"/>
    </source>
</evidence>
<feature type="region of interest" description="Disordered" evidence="1">
    <location>
        <begin position="35"/>
        <end position="57"/>
    </location>
</feature>
<sequence>MFPGSFKAVAMKFSLGCLFLFFELGATCFRSSPGGGSSDVSVPSKKPPTITSSPPTTPACVGPPGHLGIFVAKSVNDESIRFIGTPTKNCTCSEGTTHYFATDTESDPQRAERAFQLKCPGTEACLCVSEEECYQPSAPGIRQSLYPFCKDGLCATYMIIQAVLPDNVEMVPTTGSKGARITYDSQRKIDDWENIMSLPGNYKKITAVGCGQCPKITC</sequence>
<feature type="compositionally biased region" description="Low complexity" evidence="1">
    <location>
        <begin position="38"/>
        <end position="54"/>
    </location>
</feature>
<proteinExistence type="predicted"/>
<accession>A0A1I7Y8T0</accession>
<evidence type="ECO:0000256" key="2">
    <source>
        <dbReference type="SAM" id="SignalP"/>
    </source>
</evidence>
<organism evidence="3 4">
    <name type="scientific">Steinernema glaseri</name>
    <dbReference type="NCBI Taxonomy" id="37863"/>
    <lineage>
        <taxon>Eukaryota</taxon>
        <taxon>Metazoa</taxon>
        <taxon>Ecdysozoa</taxon>
        <taxon>Nematoda</taxon>
        <taxon>Chromadorea</taxon>
        <taxon>Rhabditida</taxon>
        <taxon>Tylenchina</taxon>
        <taxon>Panagrolaimomorpha</taxon>
        <taxon>Strongyloidoidea</taxon>
        <taxon>Steinernematidae</taxon>
        <taxon>Steinernema</taxon>
    </lineage>
</organism>
<feature type="signal peptide" evidence="2">
    <location>
        <begin position="1"/>
        <end position="28"/>
    </location>
</feature>
<evidence type="ECO:0000313" key="4">
    <source>
        <dbReference type="WBParaSite" id="L893_g13802.t1"/>
    </source>
</evidence>
<protein>
    <submittedName>
        <fullName evidence="4">Uncharacterized protein</fullName>
    </submittedName>
</protein>
<feature type="chain" id="PRO_5009311872" evidence="2">
    <location>
        <begin position="29"/>
        <end position="218"/>
    </location>
</feature>
<name>A0A1I7Y8T0_9BILA</name>
<keyword evidence="3" id="KW-1185">Reference proteome</keyword>
<dbReference type="WBParaSite" id="L893_g13802.t1">
    <property type="protein sequence ID" value="L893_g13802.t1"/>
    <property type="gene ID" value="L893_g13802"/>
</dbReference>
<evidence type="ECO:0000313" key="3">
    <source>
        <dbReference type="Proteomes" id="UP000095287"/>
    </source>
</evidence>